<dbReference type="AlphaFoldDB" id="A0A640SHS5"/>
<evidence type="ECO:0000256" key="1">
    <source>
        <dbReference type="SAM" id="MobiDB-lite"/>
    </source>
</evidence>
<proteinExistence type="predicted"/>
<organism evidence="2 3">
    <name type="scientific">Streptomyces caniferus</name>
    <dbReference type="NCBI Taxonomy" id="285557"/>
    <lineage>
        <taxon>Bacteria</taxon>
        <taxon>Bacillati</taxon>
        <taxon>Actinomycetota</taxon>
        <taxon>Actinomycetes</taxon>
        <taxon>Kitasatosporales</taxon>
        <taxon>Streptomycetaceae</taxon>
        <taxon>Streptomyces</taxon>
    </lineage>
</organism>
<evidence type="ECO:0000313" key="3">
    <source>
        <dbReference type="Proteomes" id="UP000435837"/>
    </source>
</evidence>
<comment type="caution">
    <text evidence="2">The sequence shown here is derived from an EMBL/GenBank/DDBJ whole genome shotgun (WGS) entry which is preliminary data.</text>
</comment>
<gene>
    <name evidence="2" type="ORF">Scani_72510</name>
</gene>
<sequence length="96" mass="10313">MPPTFSTSTRNGILAALWRSAPNKKVPSQRRTQLCQVVGDRQEPTAAGTWLCPVGSDLERQQEVASGLDDLVRAARGKARQKPSGEPSGADLVRDA</sequence>
<accession>A0A640SHS5</accession>
<dbReference type="EMBL" id="BLIN01000005">
    <property type="protein sequence ID" value="GFE10983.1"/>
    <property type="molecule type" value="Genomic_DNA"/>
</dbReference>
<evidence type="ECO:0000313" key="2">
    <source>
        <dbReference type="EMBL" id="GFE10983.1"/>
    </source>
</evidence>
<dbReference type="Proteomes" id="UP000435837">
    <property type="component" value="Unassembled WGS sequence"/>
</dbReference>
<name>A0A640SHS5_9ACTN</name>
<protein>
    <submittedName>
        <fullName evidence="2">Uncharacterized protein</fullName>
    </submittedName>
</protein>
<reference evidence="2 3" key="1">
    <citation type="submission" date="2019-12" db="EMBL/GenBank/DDBJ databases">
        <title>Whole genome shotgun sequence of Streptomyces caniferus NBRC 15389.</title>
        <authorList>
            <person name="Ichikawa N."/>
            <person name="Kimura A."/>
            <person name="Kitahashi Y."/>
            <person name="Komaki H."/>
            <person name="Tamura T."/>
        </authorList>
    </citation>
    <scope>NUCLEOTIDE SEQUENCE [LARGE SCALE GENOMIC DNA]</scope>
    <source>
        <strain evidence="2 3">NBRC 15389</strain>
    </source>
</reference>
<feature type="region of interest" description="Disordered" evidence="1">
    <location>
        <begin position="75"/>
        <end position="96"/>
    </location>
</feature>